<dbReference type="EMBL" id="GGEC01063057">
    <property type="protein sequence ID" value="MBX43541.1"/>
    <property type="molecule type" value="Transcribed_RNA"/>
</dbReference>
<proteinExistence type="predicted"/>
<organism evidence="1">
    <name type="scientific">Rhizophora mucronata</name>
    <name type="common">Asiatic mangrove</name>
    <dbReference type="NCBI Taxonomy" id="61149"/>
    <lineage>
        <taxon>Eukaryota</taxon>
        <taxon>Viridiplantae</taxon>
        <taxon>Streptophyta</taxon>
        <taxon>Embryophyta</taxon>
        <taxon>Tracheophyta</taxon>
        <taxon>Spermatophyta</taxon>
        <taxon>Magnoliopsida</taxon>
        <taxon>eudicotyledons</taxon>
        <taxon>Gunneridae</taxon>
        <taxon>Pentapetalae</taxon>
        <taxon>rosids</taxon>
        <taxon>fabids</taxon>
        <taxon>Malpighiales</taxon>
        <taxon>Rhizophoraceae</taxon>
        <taxon>Rhizophora</taxon>
    </lineage>
</organism>
<evidence type="ECO:0000313" key="1">
    <source>
        <dbReference type="EMBL" id="MBX43541.1"/>
    </source>
</evidence>
<reference evidence="1" key="1">
    <citation type="submission" date="2018-02" db="EMBL/GenBank/DDBJ databases">
        <title>Rhizophora mucronata_Transcriptome.</title>
        <authorList>
            <person name="Meera S.P."/>
            <person name="Sreeshan A."/>
            <person name="Augustine A."/>
        </authorList>
    </citation>
    <scope>NUCLEOTIDE SEQUENCE</scope>
    <source>
        <tissue evidence="1">Leaf</tissue>
    </source>
</reference>
<sequence>MTRLSFTYNEKQFYLSAFNGLG</sequence>
<protein>
    <submittedName>
        <fullName evidence="1">Uncharacterized protein</fullName>
    </submittedName>
</protein>
<dbReference type="AlphaFoldDB" id="A0A2P2NM25"/>
<accession>A0A2P2NM25</accession>
<name>A0A2P2NM25_RHIMU</name>